<dbReference type="PROSITE" id="PS50893">
    <property type="entry name" value="ABC_TRANSPORTER_2"/>
    <property type="match status" value="1"/>
</dbReference>
<keyword evidence="11" id="KW-1185">Reference proteome</keyword>
<dbReference type="STRING" id="1423782.FD32_GL000204"/>
<dbReference type="CDD" id="cd03225">
    <property type="entry name" value="ABC_cobalt_CbiO_domain1"/>
    <property type="match status" value="1"/>
</dbReference>
<dbReference type="InterPro" id="IPR003439">
    <property type="entry name" value="ABC_transporter-like_ATP-bd"/>
</dbReference>
<dbReference type="Pfam" id="PF00005">
    <property type="entry name" value="ABC_tran"/>
    <property type="match status" value="1"/>
</dbReference>
<dbReference type="InterPro" id="IPR015856">
    <property type="entry name" value="ABC_transpr_CbiO/EcfA_su"/>
</dbReference>
<keyword evidence="7" id="KW-1278">Translocase</keyword>
<comment type="subcellular location">
    <subcellularLocation>
        <location evidence="1">Cell membrane</location>
        <topology evidence="1">Peripheral membrane protein</topology>
    </subcellularLocation>
</comment>
<evidence type="ECO:0000259" key="9">
    <source>
        <dbReference type="PROSITE" id="PS50893"/>
    </source>
</evidence>
<dbReference type="InterPro" id="IPR027417">
    <property type="entry name" value="P-loop_NTPase"/>
</dbReference>
<comment type="caution">
    <text evidence="10">The sequence shown here is derived from an EMBL/GenBank/DDBJ whole genome shotgun (WGS) entry which is preliminary data.</text>
</comment>
<evidence type="ECO:0000256" key="8">
    <source>
        <dbReference type="ARBA" id="ARBA00023136"/>
    </source>
</evidence>
<dbReference type="GO" id="GO:0043190">
    <property type="term" value="C:ATP-binding cassette (ABC) transporter complex"/>
    <property type="evidence" value="ECO:0007669"/>
    <property type="project" value="TreeGrafter"/>
</dbReference>
<proteinExistence type="inferred from homology"/>
<reference evidence="10 11" key="1">
    <citation type="journal article" date="2015" name="Genome Announc.">
        <title>Expanding the biotechnology potential of lactobacilli through comparative genomics of 213 strains and associated genera.</title>
        <authorList>
            <person name="Sun Z."/>
            <person name="Harris H.M."/>
            <person name="McCann A."/>
            <person name="Guo C."/>
            <person name="Argimon S."/>
            <person name="Zhang W."/>
            <person name="Yang X."/>
            <person name="Jeffery I.B."/>
            <person name="Cooney J.C."/>
            <person name="Kagawa T.F."/>
            <person name="Liu W."/>
            <person name="Song Y."/>
            <person name="Salvetti E."/>
            <person name="Wrobel A."/>
            <person name="Rasinkangas P."/>
            <person name="Parkhill J."/>
            <person name="Rea M.C."/>
            <person name="O'Sullivan O."/>
            <person name="Ritari J."/>
            <person name="Douillard F.P."/>
            <person name="Paul Ross R."/>
            <person name="Yang R."/>
            <person name="Briner A.E."/>
            <person name="Felis G.E."/>
            <person name="de Vos W.M."/>
            <person name="Barrangou R."/>
            <person name="Klaenhammer T.R."/>
            <person name="Caufield P.W."/>
            <person name="Cui Y."/>
            <person name="Zhang H."/>
            <person name="O'Toole P.W."/>
        </authorList>
    </citation>
    <scope>NUCLEOTIDE SEQUENCE [LARGE SCALE GENOMIC DNA]</scope>
    <source>
        <strain evidence="10 11">DSM 6035</strain>
    </source>
</reference>
<comment type="similarity">
    <text evidence="2">Belongs to the ABC transporter superfamily.</text>
</comment>
<dbReference type="Gene3D" id="3.40.50.300">
    <property type="entry name" value="P-loop containing nucleotide triphosphate hydrolases"/>
    <property type="match status" value="1"/>
</dbReference>
<protein>
    <submittedName>
        <fullName evidence="10">Abc transporter, atp-binding protein</fullName>
    </submittedName>
</protein>
<keyword evidence="4" id="KW-1003">Cell membrane</keyword>
<dbReference type="PROSITE" id="PS00211">
    <property type="entry name" value="ABC_TRANSPORTER_1"/>
    <property type="match status" value="1"/>
</dbReference>
<name>A0A0R1XJC9_9LACO</name>
<evidence type="ECO:0000256" key="6">
    <source>
        <dbReference type="ARBA" id="ARBA00022840"/>
    </source>
</evidence>
<evidence type="ECO:0000256" key="2">
    <source>
        <dbReference type="ARBA" id="ARBA00005417"/>
    </source>
</evidence>
<evidence type="ECO:0000313" key="10">
    <source>
        <dbReference type="EMBL" id="KRM26876.1"/>
    </source>
</evidence>
<feature type="domain" description="ABC transporter" evidence="9">
    <location>
        <begin position="1"/>
        <end position="184"/>
    </location>
</feature>
<evidence type="ECO:0000256" key="7">
    <source>
        <dbReference type="ARBA" id="ARBA00022967"/>
    </source>
</evidence>
<keyword evidence="5" id="KW-0547">Nucleotide-binding</keyword>
<evidence type="ECO:0000256" key="4">
    <source>
        <dbReference type="ARBA" id="ARBA00022475"/>
    </source>
</evidence>
<sequence length="220" mass="24717">MVDGEVSGHYQINQWSPQQDWGVYNHQTGVVLQDASSQLTSFTETVADELAFNLINRGIQSQQIKKKVRRVAQLFGLTNQLTLSPAALSGGQKQRLAIASVIVTDPAILIMDDPTSQMDPRGRQIFFHWLQQTTALVFITSYEVDALAEVADELWLMDKGQLVDHGTPFAVFNRFTSPRIKHPVCWQLAKKMGWVLPTDGQSYPVNYQQLEEAFHAAQDS</sequence>
<dbReference type="PATRIC" id="fig|1423782.4.peg.206"/>
<keyword evidence="6 10" id="KW-0067">ATP-binding</keyword>
<keyword evidence="3" id="KW-0813">Transport</keyword>
<organism evidence="10 11">
    <name type="scientific">Limosilactobacillus panis DSM 6035</name>
    <dbReference type="NCBI Taxonomy" id="1423782"/>
    <lineage>
        <taxon>Bacteria</taxon>
        <taxon>Bacillati</taxon>
        <taxon>Bacillota</taxon>
        <taxon>Bacilli</taxon>
        <taxon>Lactobacillales</taxon>
        <taxon>Lactobacillaceae</taxon>
        <taxon>Limosilactobacillus</taxon>
    </lineage>
</organism>
<dbReference type="GO" id="GO:0016887">
    <property type="term" value="F:ATP hydrolysis activity"/>
    <property type="evidence" value="ECO:0007669"/>
    <property type="project" value="InterPro"/>
</dbReference>
<dbReference type="InterPro" id="IPR017871">
    <property type="entry name" value="ABC_transporter-like_CS"/>
</dbReference>
<dbReference type="GO" id="GO:0005524">
    <property type="term" value="F:ATP binding"/>
    <property type="evidence" value="ECO:0007669"/>
    <property type="project" value="UniProtKB-KW"/>
</dbReference>
<keyword evidence="8" id="KW-0472">Membrane</keyword>
<gene>
    <name evidence="10" type="ORF">FD32_GL000204</name>
</gene>
<dbReference type="InterPro" id="IPR050095">
    <property type="entry name" value="ECF_ABC_transporter_ATP-bd"/>
</dbReference>
<evidence type="ECO:0000313" key="11">
    <source>
        <dbReference type="Proteomes" id="UP000051412"/>
    </source>
</evidence>
<dbReference type="GO" id="GO:0042626">
    <property type="term" value="F:ATPase-coupled transmembrane transporter activity"/>
    <property type="evidence" value="ECO:0007669"/>
    <property type="project" value="TreeGrafter"/>
</dbReference>
<dbReference type="SUPFAM" id="SSF52540">
    <property type="entry name" value="P-loop containing nucleoside triphosphate hydrolases"/>
    <property type="match status" value="1"/>
</dbReference>
<dbReference type="EMBL" id="AZGM01000071">
    <property type="protein sequence ID" value="KRM26876.1"/>
    <property type="molecule type" value="Genomic_DNA"/>
</dbReference>
<dbReference type="PANTHER" id="PTHR43553">
    <property type="entry name" value="HEAVY METAL TRANSPORTER"/>
    <property type="match status" value="1"/>
</dbReference>
<evidence type="ECO:0000256" key="5">
    <source>
        <dbReference type="ARBA" id="ARBA00022741"/>
    </source>
</evidence>
<accession>A0A0R1XJC9</accession>
<evidence type="ECO:0000256" key="1">
    <source>
        <dbReference type="ARBA" id="ARBA00004202"/>
    </source>
</evidence>
<dbReference type="Proteomes" id="UP000051412">
    <property type="component" value="Unassembled WGS sequence"/>
</dbReference>
<evidence type="ECO:0000256" key="3">
    <source>
        <dbReference type="ARBA" id="ARBA00022448"/>
    </source>
</evidence>
<dbReference type="AlphaFoldDB" id="A0A0R1XJC9"/>